<dbReference type="Proteomes" id="UP000309997">
    <property type="component" value="Unassembled WGS sequence"/>
</dbReference>
<proteinExistence type="predicted"/>
<dbReference type="EMBL" id="RCHU02000002">
    <property type="protein sequence ID" value="KAL3604768.1"/>
    <property type="molecule type" value="Genomic_DNA"/>
</dbReference>
<name>A0ACC4CTY6_POPAL</name>
<accession>A0ACC4CTY6</accession>
<organism evidence="1 2">
    <name type="scientific">Populus alba</name>
    <name type="common">White poplar</name>
    <dbReference type="NCBI Taxonomy" id="43335"/>
    <lineage>
        <taxon>Eukaryota</taxon>
        <taxon>Viridiplantae</taxon>
        <taxon>Streptophyta</taxon>
        <taxon>Embryophyta</taxon>
        <taxon>Tracheophyta</taxon>
        <taxon>Spermatophyta</taxon>
        <taxon>Magnoliopsida</taxon>
        <taxon>eudicotyledons</taxon>
        <taxon>Gunneridae</taxon>
        <taxon>Pentapetalae</taxon>
        <taxon>rosids</taxon>
        <taxon>fabids</taxon>
        <taxon>Malpighiales</taxon>
        <taxon>Salicaceae</taxon>
        <taxon>Saliceae</taxon>
        <taxon>Populus</taxon>
    </lineage>
</organism>
<evidence type="ECO:0000313" key="2">
    <source>
        <dbReference type="Proteomes" id="UP000309997"/>
    </source>
</evidence>
<protein>
    <submittedName>
        <fullName evidence="1">Uncharacterized protein</fullName>
    </submittedName>
</protein>
<evidence type="ECO:0000313" key="1">
    <source>
        <dbReference type="EMBL" id="KAL3604768.1"/>
    </source>
</evidence>
<gene>
    <name evidence="1" type="ORF">D5086_005627</name>
</gene>
<comment type="caution">
    <text evidence="1">The sequence shown here is derived from an EMBL/GenBank/DDBJ whole genome shotgun (WGS) entry which is preliminary data.</text>
</comment>
<sequence>MHKSKVIGRRLPAGIPTKQKIQSSKGTLDALAFVLGSMDSESSAFDRLQSGGCVLGRSTAAASVDIGSSLKLEEGPAQYESCFSTAVVSMDGLELTEQVELS</sequence>
<reference evidence="1 2" key="1">
    <citation type="journal article" date="2024" name="Plant Biotechnol. J.">
        <title>Genome and CRISPR/Cas9 system of a widespread forest tree (Populus alba) in the world.</title>
        <authorList>
            <person name="Liu Y.J."/>
            <person name="Jiang P.F."/>
            <person name="Han X.M."/>
            <person name="Li X.Y."/>
            <person name="Wang H.M."/>
            <person name="Wang Y.J."/>
            <person name="Wang X.X."/>
            <person name="Zeng Q.Y."/>
        </authorList>
    </citation>
    <scope>NUCLEOTIDE SEQUENCE [LARGE SCALE GENOMIC DNA]</scope>
    <source>
        <strain evidence="2">cv. PAL-ZL1</strain>
    </source>
</reference>
<keyword evidence="2" id="KW-1185">Reference proteome</keyword>